<protein>
    <recommendedName>
        <fullName evidence="2">Peptide N-acetyl-beta-D-glucosaminyl asparaginase amidase A N-terminal domain-containing protein</fullName>
    </recommendedName>
</protein>
<organism evidence="3 4">
    <name type="scientific">Monilinia laxa</name>
    <name type="common">Brown rot fungus</name>
    <name type="synonym">Sclerotinia laxa</name>
    <dbReference type="NCBI Taxonomy" id="61186"/>
    <lineage>
        <taxon>Eukaryota</taxon>
        <taxon>Fungi</taxon>
        <taxon>Dikarya</taxon>
        <taxon>Ascomycota</taxon>
        <taxon>Pezizomycotina</taxon>
        <taxon>Leotiomycetes</taxon>
        <taxon>Helotiales</taxon>
        <taxon>Sclerotiniaceae</taxon>
        <taxon>Monilinia</taxon>
    </lineage>
</organism>
<dbReference type="Proteomes" id="UP000326757">
    <property type="component" value="Unassembled WGS sequence"/>
</dbReference>
<proteinExistence type="predicted"/>
<dbReference type="InterPro" id="IPR021102">
    <property type="entry name" value="PNGase_A"/>
</dbReference>
<reference evidence="3 4" key="1">
    <citation type="submission" date="2019-06" db="EMBL/GenBank/DDBJ databases">
        <title>Genome Sequence of the Brown Rot Fungal Pathogen Monilinia laxa.</title>
        <authorList>
            <person name="De Miccolis Angelini R.M."/>
            <person name="Landi L."/>
            <person name="Abate D."/>
            <person name="Pollastro S."/>
            <person name="Romanazzi G."/>
            <person name="Faretra F."/>
        </authorList>
    </citation>
    <scope>NUCLEOTIDE SEQUENCE [LARGE SCALE GENOMIC DNA]</scope>
    <source>
        <strain evidence="3 4">Mlax316</strain>
    </source>
</reference>
<comment type="caution">
    <text evidence="3">The sequence shown here is derived from an EMBL/GenBank/DDBJ whole genome shotgun (WGS) entry which is preliminary data.</text>
</comment>
<gene>
    <name evidence="3" type="ORF">EYC80_002888</name>
</gene>
<evidence type="ECO:0000313" key="3">
    <source>
        <dbReference type="EMBL" id="KAB8300964.1"/>
    </source>
</evidence>
<evidence type="ECO:0000313" key="4">
    <source>
        <dbReference type="Proteomes" id="UP000326757"/>
    </source>
</evidence>
<sequence>MNDRSDNNGRVYRQAPAGTLSTSQALHLARTTEEGAHDSAIISILEVEINRIWIKIQTEPATYVMSREEFGVFNYFQNRFQGQELAAEAQRKIKHDPNNKIVTFTSTTNINVNVNSNVKNFKIFFLALLGCASGLSLIWFLRPYFSKDVLHTSPRSNLIKYSATPTASAIPSPAVLEVFQVYQPVLIPPGVADETASYNGVEETAIIASTNDATSCKVVLMEHAFGNSYGIPFVGDYTPPGCKFNKVVMNFTVTSSGRQFDRLAIMYFGDSEVWRTSTAEPTTAGIRWEYVKDMTEYLYFWNSPQTLIFDLGNLIDSTYTGYYHTTLTATFFTSQETVEPADLIIPISARHGSENAVSVFTLPGDNATNTIDFPQNANRAVFSVSACGQSTEEFWWGNVLQSNVETFENYDGTLYGYSPFREVQILIDGQLAGVQWPFPVVFTGGIVPGLWRPIVGFDAFDLREHEIDITPWLPILCDGSEHTFEIRVVGIIDDGEGGGALVDTVGSYWLVTGKIFIWLDSNNSITTGTAPTLSLPTPIITTSQFLTLNASGANETLTYTTNVQRSLSISSTIVTENGTTTSTWSQELDALNYGQYSAFGAIQINNATTHGVDISTSGDSTKYKSEYTYPVWVNTTYLVLSSTNFTLDAVITRGLDLAITGAPVFPDGLQPFTYLPSSAPLTSGFSGTHLSSTQRGSAHYLGTSAGSSGFGRTSQTFEFSGLNVDSDPVNTELYYRDVEAVNSTIVYDEERLAGAEIGKYANNRPGGTYWSQSVLSPKGAIGRGKGNPKQLLVGGGVV</sequence>
<dbReference type="Pfam" id="PF12222">
    <property type="entry name" value="PNGaseA"/>
    <property type="match status" value="1"/>
</dbReference>
<keyword evidence="1" id="KW-1133">Transmembrane helix</keyword>
<feature type="transmembrane region" description="Helical" evidence="1">
    <location>
        <begin position="123"/>
        <end position="141"/>
    </location>
</feature>
<keyword evidence="1" id="KW-0472">Membrane</keyword>
<dbReference type="PANTHER" id="PTHR31104">
    <property type="entry name" value="PEPTIDE-N4-(N-ACETYL-BETA-GLUCOSAMINYL)ASPARAGINE AMIDASE A PROTEIN"/>
    <property type="match status" value="1"/>
</dbReference>
<dbReference type="InterPro" id="IPR056948">
    <property type="entry name" value="PNGaseA_N"/>
</dbReference>
<keyword evidence="4" id="KW-1185">Reference proteome</keyword>
<evidence type="ECO:0000256" key="1">
    <source>
        <dbReference type="SAM" id="Phobius"/>
    </source>
</evidence>
<keyword evidence="1" id="KW-0812">Transmembrane</keyword>
<evidence type="ECO:0000259" key="2">
    <source>
        <dbReference type="Pfam" id="PF12222"/>
    </source>
</evidence>
<name>A0A5N6KC69_MONLA</name>
<accession>A0A5N6KC69</accession>
<dbReference type="EMBL" id="VIGI01000004">
    <property type="protein sequence ID" value="KAB8300964.1"/>
    <property type="molecule type" value="Genomic_DNA"/>
</dbReference>
<feature type="domain" description="Peptide N-acetyl-beta-D-glucosaminyl asparaginase amidase A N-terminal" evidence="2">
    <location>
        <begin position="211"/>
        <end position="529"/>
    </location>
</feature>
<dbReference type="AlphaFoldDB" id="A0A5N6KC69"/>
<dbReference type="OrthoDB" id="1612078at2759"/>
<dbReference type="Pfam" id="PF25156">
    <property type="entry name" value="PNGase_A_C"/>
    <property type="match status" value="1"/>
</dbReference>